<keyword evidence="5 7" id="KW-1015">Disulfide bond</keyword>
<evidence type="ECO:0000256" key="6">
    <source>
        <dbReference type="ARBA" id="ARBA00023180"/>
    </source>
</evidence>
<dbReference type="InterPro" id="IPR048290">
    <property type="entry name" value="ZP_chr"/>
</dbReference>
<keyword evidence="9" id="KW-0812">Transmembrane</keyword>
<dbReference type="GO" id="GO:0007219">
    <property type="term" value="P:Notch signaling pathway"/>
    <property type="evidence" value="ECO:0007669"/>
    <property type="project" value="TreeGrafter"/>
</dbReference>
<proteinExistence type="inferred from homology"/>
<dbReference type="PROSITE" id="PS51034">
    <property type="entry name" value="ZP_2"/>
    <property type="match status" value="1"/>
</dbReference>
<feature type="domain" description="EGF-like" evidence="11">
    <location>
        <begin position="113"/>
        <end position="150"/>
    </location>
</feature>
<keyword evidence="2 7" id="KW-0245">EGF-like domain</keyword>
<keyword evidence="9" id="KW-0472">Membrane</keyword>
<dbReference type="SMART" id="SM00181">
    <property type="entry name" value="EGF"/>
    <property type="match status" value="5"/>
</dbReference>
<evidence type="ECO:0000256" key="8">
    <source>
        <dbReference type="SAM" id="MobiDB-lite"/>
    </source>
</evidence>
<evidence type="ECO:0000313" key="14">
    <source>
        <dbReference type="Proteomes" id="UP001163046"/>
    </source>
</evidence>
<dbReference type="Proteomes" id="UP001163046">
    <property type="component" value="Unassembled WGS sequence"/>
</dbReference>
<name>A0A9X0CNJ7_9CNID</name>
<feature type="domain" description="EGF-like" evidence="11">
    <location>
        <begin position="74"/>
        <end position="111"/>
    </location>
</feature>
<keyword evidence="3 10" id="KW-0732">Signal</keyword>
<evidence type="ECO:0000256" key="1">
    <source>
        <dbReference type="ARBA" id="ARBA00005847"/>
    </source>
</evidence>
<evidence type="ECO:0000259" key="11">
    <source>
        <dbReference type="PROSITE" id="PS50026"/>
    </source>
</evidence>
<dbReference type="SUPFAM" id="SSF57196">
    <property type="entry name" value="EGF/Laminin"/>
    <property type="match status" value="1"/>
</dbReference>
<dbReference type="InterPro" id="IPR055355">
    <property type="entry name" value="ZP-C"/>
</dbReference>
<dbReference type="PANTHER" id="PTHR12916">
    <property type="entry name" value="CYTOCHROME C OXIDASE POLYPEPTIDE VIC-2"/>
    <property type="match status" value="1"/>
</dbReference>
<keyword evidence="4" id="KW-0677">Repeat</keyword>
<comment type="similarity">
    <text evidence="1">Belongs to the NOTCH family.</text>
</comment>
<dbReference type="GO" id="GO:0005112">
    <property type="term" value="F:Notch binding"/>
    <property type="evidence" value="ECO:0007669"/>
    <property type="project" value="TreeGrafter"/>
</dbReference>
<dbReference type="InterPro" id="IPR042235">
    <property type="entry name" value="ZP-C_dom"/>
</dbReference>
<dbReference type="PROSITE" id="PS00022">
    <property type="entry name" value="EGF_1"/>
    <property type="match status" value="4"/>
</dbReference>
<feature type="disulfide bond" evidence="7">
    <location>
        <begin position="218"/>
        <end position="227"/>
    </location>
</feature>
<accession>A0A9X0CNJ7</accession>
<feature type="domain" description="ZP" evidence="12">
    <location>
        <begin position="278"/>
        <end position="525"/>
    </location>
</feature>
<evidence type="ECO:0000256" key="5">
    <source>
        <dbReference type="ARBA" id="ARBA00023157"/>
    </source>
</evidence>
<reference evidence="13" key="1">
    <citation type="submission" date="2023-01" db="EMBL/GenBank/DDBJ databases">
        <title>Genome assembly of the deep-sea coral Lophelia pertusa.</title>
        <authorList>
            <person name="Herrera S."/>
            <person name="Cordes E."/>
        </authorList>
    </citation>
    <scope>NUCLEOTIDE SEQUENCE</scope>
    <source>
        <strain evidence="13">USNM1676648</strain>
        <tissue evidence="13">Polyp</tissue>
    </source>
</reference>
<dbReference type="CDD" id="cd00054">
    <property type="entry name" value="EGF_CA"/>
    <property type="match status" value="5"/>
</dbReference>
<feature type="domain" description="EGF-like" evidence="11">
    <location>
        <begin position="152"/>
        <end position="189"/>
    </location>
</feature>
<dbReference type="PANTHER" id="PTHR12916:SF10">
    <property type="entry name" value="NEUROGENIC LOCUS NOTCH HOMOLOG PROTEIN 2 PRECURSOR"/>
    <property type="match status" value="1"/>
</dbReference>
<keyword evidence="9" id="KW-1133">Transmembrane helix</keyword>
<sequence>MGISAMKLVFAIALVFCCTLPANGKGFLPKMGLQTRLLADLLEETENVNDSAIAGESQDLDRLPNVDITEDSSGVSPCSNKPCQNGATCLPIAGDEYICRCINGYVGDNCEKDIDECSTSKPCQNGAKCVNLPGKYRCECQPGYEGKNCGNDIDECSTSKPCQNEAKCVNLPGTYRCKCQAGYEGKNCANDIDECAISKPCLNKANCKNMPGSYRCECLPGFEGKNCGKDIDECAVKNGGCSHDCINAVGSYECSCPDAELSLTDDKHTCEARGVVINCLQNEMSITIPKPILKGMDREHIRLLDTSCGATETPTHFKLKTPLTGCNSTRRYTKSAIVYSNKVLEIPLKNTDIITRVREIEIPFSCYYSNHGVAMAVGMKPENRKLVFWERGKGNFTVVLELFHSKRFGTSYSRNDFPLSLKLRQHMFLQLKVDSNDKRLSVIALTCFATPTPDENNPKRHNILKDGCAVDETVKFFPSPTGYFRFALESFQFVNNQPFVFIHCHAIICNASDTQSRTITVDDTEEYEQEDDEPAPRKSDDTQVGLNMPLVAAMAAMTALTVFGVAFMALRNGPRQA</sequence>
<dbReference type="SUPFAM" id="SSF57184">
    <property type="entry name" value="Growth factor receptor domain"/>
    <property type="match status" value="1"/>
</dbReference>
<feature type="domain" description="EGF-like" evidence="11">
    <location>
        <begin position="191"/>
        <end position="228"/>
    </location>
</feature>
<dbReference type="SMART" id="SM00241">
    <property type="entry name" value="ZP"/>
    <property type="match status" value="1"/>
</dbReference>
<dbReference type="Pfam" id="PF07645">
    <property type="entry name" value="EGF_CA"/>
    <property type="match status" value="3"/>
</dbReference>
<evidence type="ECO:0000259" key="12">
    <source>
        <dbReference type="PROSITE" id="PS51034"/>
    </source>
</evidence>
<dbReference type="FunFam" id="2.10.25.10:FF:000471">
    <property type="entry name" value="Protein lin-12"/>
    <property type="match status" value="3"/>
</dbReference>
<feature type="compositionally biased region" description="Acidic residues" evidence="8">
    <location>
        <begin position="524"/>
        <end position="533"/>
    </location>
</feature>
<dbReference type="AlphaFoldDB" id="A0A9X0CNJ7"/>
<dbReference type="Gene3D" id="2.60.40.3210">
    <property type="entry name" value="Zona pellucida, ZP-N domain"/>
    <property type="match status" value="1"/>
</dbReference>
<dbReference type="SMART" id="SM00179">
    <property type="entry name" value="EGF_CA"/>
    <property type="match status" value="5"/>
</dbReference>
<feature type="signal peptide" evidence="10">
    <location>
        <begin position="1"/>
        <end position="24"/>
    </location>
</feature>
<feature type="chain" id="PRO_5040933633" evidence="10">
    <location>
        <begin position="25"/>
        <end position="577"/>
    </location>
</feature>
<feature type="transmembrane region" description="Helical" evidence="9">
    <location>
        <begin position="546"/>
        <end position="570"/>
    </location>
</feature>
<dbReference type="PROSITE" id="PS01187">
    <property type="entry name" value="EGF_CA"/>
    <property type="match status" value="2"/>
</dbReference>
<comment type="caution">
    <text evidence="13">The sequence shown here is derived from an EMBL/GenBank/DDBJ whole genome shotgun (WGS) entry which is preliminary data.</text>
</comment>
<evidence type="ECO:0000256" key="9">
    <source>
        <dbReference type="SAM" id="Phobius"/>
    </source>
</evidence>
<dbReference type="PROSITE" id="PS01186">
    <property type="entry name" value="EGF_2"/>
    <property type="match status" value="4"/>
</dbReference>
<comment type="caution">
    <text evidence="7">Lacks conserved residue(s) required for the propagation of feature annotation.</text>
</comment>
<evidence type="ECO:0000313" key="13">
    <source>
        <dbReference type="EMBL" id="KAJ7365218.1"/>
    </source>
</evidence>
<dbReference type="Gene3D" id="2.10.25.10">
    <property type="entry name" value="Laminin"/>
    <property type="match status" value="5"/>
</dbReference>
<dbReference type="InterPro" id="IPR000742">
    <property type="entry name" value="EGF"/>
</dbReference>
<keyword evidence="14" id="KW-1185">Reference proteome</keyword>
<protein>
    <submittedName>
        <fullName evidence="13">Uncharacterized protein</fullName>
    </submittedName>
</protein>
<evidence type="ECO:0000256" key="3">
    <source>
        <dbReference type="ARBA" id="ARBA00022729"/>
    </source>
</evidence>
<evidence type="ECO:0000256" key="4">
    <source>
        <dbReference type="ARBA" id="ARBA00022737"/>
    </source>
</evidence>
<keyword evidence="6" id="KW-0325">Glycoprotein</keyword>
<dbReference type="PROSITE" id="PS50026">
    <property type="entry name" value="EGF_3"/>
    <property type="match status" value="4"/>
</dbReference>
<gene>
    <name evidence="13" type="ORF">OS493_007870</name>
</gene>
<dbReference type="EMBL" id="MU827304">
    <property type="protein sequence ID" value="KAJ7365218.1"/>
    <property type="molecule type" value="Genomic_DNA"/>
</dbReference>
<dbReference type="FunFam" id="2.10.25.10:FF:000012">
    <property type="entry name" value="Delta-like protein"/>
    <property type="match status" value="1"/>
</dbReference>
<dbReference type="GO" id="GO:0005509">
    <property type="term" value="F:calcium ion binding"/>
    <property type="evidence" value="ECO:0007669"/>
    <property type="project" value="InterPro"/>
</dbReference>
<dbReference type="PROSITE" id="PS00010">
    <property type="entry name" value="ASX_HYDROXYL"/>
    <property type="match status" value="3"/>
</dbReference>
<dbReference type="PRINTS" id="PR00023">
    <property type="entry name" value="ZPELLUCIDA"/>
</dbReference>
<dbReference type="InterPro" id="IPR049883">
    <property type="entry name" value="NOTCH1_EGF-like"/>
</dbReference>
<dbReference type="InterPro" id="IPR018097">
    <property type="entry name" value="EGF_Ca-bd_CS"/>
</dbReference>
<feature type="disulfide bond" evidence="7">
    <location>
        <begin position="140"/>
        <end position="149"/>
    </location>
</feature>
<feature type="region of interest" description="Disordered" evidence="8">
    <location>
        <begin position="524"/>
        <end position="543"/>
    </location>
</feature>
<evidence type="ECO:0000256" key="2">
    <source>
        <dbReference type="ARBA" id="ARBA00022536"/>
    </source>
</evidence>
<organism evidence="13 14">
    <name type="scientific">Desmophyllum pertusum</name>
    <dbReference type="NCBI Taxonomy" id="174260"/>
    <lineage>
        <taxon>Eukaryota</taxon>
        <taxon>Metazoa</taxon>
        <taxon>Cnidaria</taxon>
        <taxon>Anthozoa</taxon>
        <taxon>Hexacorallia</taxon>
        <taxon>Scleractinia</taxon>
        <taxon>Caryophylliina</taxon>
        <taxon>Caryophylliidae</taxon>
        <taxon>Desmophyllum</taxon>
    </lineage>
</organism>
<feature type="disulfide bond" evidence="7">
    <location>
        <begin position="101"/>
        <end position="110"/>
    </location>
</feature>
<dbReference type="InterPro" id="IPR001881">
    <property type="entry name" value="EGF-like_Ca-bd_dom"/>
</dbReference>
<evidence type="ECO:0000256" key="10">
    <source>
        <dbReference type="SAM" id="SignalP"/>
    </source>
</evidence>
<dbReference type="OrthoDB" id="5959240at2759"/>
<dbReference type="InterPro" id="IPR009030">
    <property type="entry name" value="Growth_fac_rcpt_cys_sf"/>
</dbReference>
<evidence type="ECO:0000256" key="7">
    <source>
        <dbReference type="PROSITE-ProRule" id="PRU00076"/>
    </source>
</evidence>
<dbReference type="Gene3D" id="2.60.40.4100">
    <property type="entry name" value="Zona pellucida, ZP-C domain"/>
    <property type="match status" value="1"/>
</dbReference>
<dbReference type="Pfam" id="PF00008">
    <property type="entry name" value="EGF"/>
    <property type="match status" value="2"/>
</dbReference>
<dbReference type="InterPro" id="IPR001507">
    <property type="entry name" value="ZP_dom"/>
</dbReference>
<dbReference type="Pfam" id="PF00100">
    <property type="entry name" value="Zona_pellucida"/>
    <property type="match status" value="1"/>
</dbReference>
<dbReference type="InterPro" id="IPR000152">
    <property type="entry name" value="EGF-type_Asp/Asn_hydroxyl_site"/>
</dbReference>
<feature type="disulfide bond" evidence="7">
    <location>
        <begin position="179"/>
        <end position="188"/>
    </location>
</feature>